<dbReference type="Proteomes" id="UP000219058">
    <property type="component" value="Unassembled WGS sequence"/>
</dbReference>
<evidence type="ECO:0000313" key="2">
    <source>
        <dbReference type="Proteomes" id="UP000219058"/>
    </source>
</evidence>
<protein>
    <submittedName>
        <fullName evidence="1">Uncharacterized protein</fullName>
    </submittedName>
</protein>
<reference evidence="1 2" key="1">
    <citation type="submission" date="2017-09" db="EMBL/GenBank/DDBJ databases">
        <title>Phase variable restriction modification systems are present in the genome sequences of periodontal pathogens Prevotella intermedia, Tannerella forsythia and Porphyromonas gingivalis.</title>
        <authorList>
            <person name="Haigh R.D."/>
            <person name="Crawford L."/>
            <person name="Ralph J."/>
            <person name="Wanford J."/>
            <person name="Vartoukian S.R."/>
            <person name="Hijazib K."/>
            <person name="Wade W."/>
            <person name="Oggioni M.R."/>
        </authorList>
    </citation>
    <scope>NUCLEOTIDE SEQUENCE [LARGE SCALE GENOMIC DNA]</scope>
    <source>
        <strain evidence="1 2">WW2834</strain>
    </source>
</reference>
<proteinExistence type="predicted"/>
<gene>
    <name evidence="1" type="ORF">CLI71_04710</name>
</gene>
<accession>A0A2A6EG46</accession>
<sequence>MELSFIFKSSDHLRYENGVHVAGPHGGANRAVKVEPNLNGCNGYNIPSGEGYIVTIYNLDGPHPIWQNNVQMSPKPMQVVSQSADKIVLRGYPVQAMSPFGWIDFNGQDYGLTIYLKNKEVDKCVLHMHNRKVDLEYLK</sequence>
<comment type="caution">
    <text evidence="1">The sequence shown here is derived from an EMBL/GenBank/DDBJ whole genome shotgun (WGS) entry which is preliminary data.</text>
</comment>
<evidence type="ECO:0000313" key="1">
    <source>
        <dbReference type="EMBL" id="PDP60599.1"/>
    </source>
</evidence>
<name>A0A2A6EG46_PREIN</name>
<dbReference type="RefSeq" id="WP_097549900.1">
    <property type="nucleotide sequence ID" value="NZ_NSLY01000009.1"/>
</dbReference>
<dbReference type="EMBL" id="NSLY01000009">
    <property type="protein sequence ID" value="PDP60599.1"/>
    <property type="molecule type" value="Genomic_DNA"/>
</dbReference>
<organism evidence="1 2">
    <name type="scientific">Prevotella intermedia</name>
    <dbReference type="NCBI Taxonomy" id="28131"/>
    <lineage>
        <taxon>Bacteria</taxon>
        <taxon>Pseudomonadati</taxon>
        <taxon>Bacteroidota</taxon>
        <taxon>Bacteroidia</taxon>
        <taxon>Bacteroidales</taxon>
        <taxon>Prevotellaceae</taxon>
        <taxon>Prevotella</taxon>
    </lineage>
</organism>
<dbReference type="AlphaFoldDB" id="A0A2A6EG46"/>